<dbReference type="InterPro" id="IPR000719">
    <property type="entry name" value="Prot_kinase_dom"/>
</dbReference>
<name>A0ABR1AWY9_POLSC</name>
<dbReference type="PROSITE" id="PS00107">
    <property type="entry name" value="PROTEIN_KINASE_ATP"/>
    <property type="match status" value="1"/>
</dbReference>
<evidence type="ECO:0000256" key="5">
    <source>
        <dbReference type="ARBA" id="ARBA00022679"/>
    </source>
</evidence>
<dbReference type="PANTHER" id="PTHR24356:SF163">
    <property type="entry name" value="3-PHOSPHOINOSITIDE-DEPENDENT PROTEIN KINASE 1-RELATED"/>
    <property type="match status" value="1"/>
</dbReference>
<dbReference type="Pfam" id="PF00069">
    <property type="entry name" value="Pkinase"/>
    <property type="match status" value="1"/>
</dbReference>
<keyword evidence="4" id="KW-0723">Serine/threonine-protein kinase</keyword>
<dbReference type="PANTHER" id="PTHR24356">
    <property type="entry name" value="SERINE/THREONINE-PROTEIN KINASE"/>
    <property type="match status" value="1"/>
</dbReference>
<feature type="region of interest" description="Disordered" evidence="12">
    <location>
        <begin position="487"/>
        <end position="515"/>
    </location>
</feature>
<dbReference type="Gene3D" id="3.30.200.20">
    <property type="entry name" value="Phosphorylase Kinase, domain 1"/>
    <property type="match status" value="1"/>
</dbReference>
<dbReference type="PROSITE" id="PS50011">
    <property type="entry name" value="PROTEIN_KINASE_DOM"/>
    <property type="match status" value="1"/>
</dbReference>
<dbReference type="InterPro" id="IPR017441">
    <property type="entry name" value="Protein_kinase_ATP_BS"/>
</dbReference>
<gene>
    <name evidence="14" type="ORF">RUM44_002882</name>
</gene>
<accession>A0ABR1AWY9</accession>
<keyword evidence="6 11" id="KW-0547">Nucleotide-binding</keyword>
<feature type="binding site" evidence="11">
    <location>
        <position position="188"/>
    </location>
    <ligand>
        <name>ATP</name>
        <dbReference type="ChEBI" id="CHEBI:30616"/>
    </ligand>
</feature>
<evidence type="ECO:0000256" key="12">
    <source>
        <dbReference type="SAM" id="MobiDB-lite"/>
    </source>
</evidence>
<dbReference type="Gene3D" id="2.30.29.30">
    <property type="entry name" value="Pleckstrin-homology domain (PH domain)/Phosphotyrosine-binding domain (PTB)"/>
    <property type="match status" value="1"/>
</dbReference>
<evidence type="ECO:0000313" key="14">
    <source>
        <dbReference type="EMBL" id="KAK6630713.1"/>
    </source>
</evidence>
<keyword evidence="5" id="KW-0808">Transferase</keyword>
<dbReference type="InterPro" id="IPR033931">
    <property type="entry name" value="PDK1-typ_PH"/>
</dbReference>
<comment type="catalytic activity">
    <reaction evidence="10">
        <text>L-seryl-[protein] + ATP = O-phospho-L-seryl-[protein] + ADP + H(+)</text>
        <dbReference type="Rhea" id="RHEA:17989"/>
        <dbReference type="Rhea" id="RHEA-COMP:9863"/>
        <dbReference type="Rhea" id="RHEA-COMP:11604"/>
        <dbReference type="ChEBI" id="CHEBI:15378"/>
        <dbReference type="ChEBI" id="CHEBI:29999"/>
        <dbReference type="ChEBI" id="CHEBI:30616"/>
        <dbReference type="ChEBI" id="CHEBI:83421"/>
        <dbReference type="ChEBI" id="CHEBI:456216"/>
        <dbReference type="EC" id="2.7.11.1"/>
    </reaction>
</comment>
<organism evidence="14 15">
    <name type="scientific">Polyplax serrata</name>
    <name type="common">Common mouse louse</name>
    <dbReference type="NCBI Taxonomy" id="468196"/>
    <lineage>
        <taxon>Eukaryota</taxon>
        <taxon>Metazoa</taxon>
        <taxon>Ecdysozoa</taxon>
        <taxon>Arthropoda</taxon>
        <taxon>Hexapoda</taxon>
        <taxon>Insecta</taxon>
        <taxon>Pterygota</taxon>
        <taxon>Neoptera</taxon>
        <taxon>Paraneoptera</taxon>
        <taxon>Psocodea</taxon>
        <taxon>Troctomorpha</taxon>
        <taxon>Phthiraptera</taxon>
        <taxon>Anoplura</taxon>
        <taxon>Polyplacidae</taxon>
        <taxon>Polyplax</taxon>
    </lineage>
</organism>
<keyword evidence="15" id="KW-1185">Reference proteome</keyword>
<comment type="similarity">
    <text evidence="1">Belongs to the protein kinase superfamily. AGC Ser/Thr protein kinase family. PDPK1 subfamily.</text>
</comment>
<dbReference type="EMBL" id="JAWJWF010000007">
    <property type="protein sequence ID" value="KAK6630713.1"/>
    <property type="molecule type" value="Genomic_DNA"/>
</dbReference>
<comment type="catalytic activity">
    <reaction evidence="9">
        <text>L-threonyl-[protein] + ATP = O-phospho-L-threonyl-[protein] + ADP + H(+)</text>
        <dbReference type="Rhea" id="RHEA:46608"/>
        <dbReference type="Rhea" id="RHEA-COMP:11060"/>
        <dbReference type="Rhea" id="RHEA-COMP:11605"/>
        <dbReference type="ChEBI" id="CHEBI:15378"/>
        <dbReference type="ChEBI" id="CHEBI:30013"/>
        <dbReference type="ChEBI" id="CHEBI:30616"/>
        <dbReference type="ChEBI" id="CHEBI:61977"/>
        <dbReference type="ChEBI" id="CHEBI:456216"/>
        <dbReference type="EC" id="2.7.11.1"/>
    </reaction>
</comment>
<evidence type="ECO:0000259" key="13">
    <source>
        <dbReference type="PROSITE" id="PS50011"/>
    </source>
</evidence>
<keyword evidence="7" id="KW-0418">Kinase</keyword>
<dbReference type="SUPFAM" id="SSF56112">
    <property type="entry name" value="Protein kinase-like (PK-like)"/>
    <property type="match status" value="1"/>
</dbReference>
<dbReference type="InterPro" id="IPR039046">
    <property type="entry name" value="PDPK1"/>
</dbReference>
<dbReference type="PROSITE" id="PS00108">
    <property type="entry name" value="PROTEIN_KINASE_ST"/>
    <property type="match status" value="1"/>
</dbReference>
<evidence type="ECO:0000256" key="4">
    <source>
        <dbReference type="ARBA" id="ARBA00022527"/>
    </source>
</evidence>
<evidence type="ECO:0000256" key="11">
    <source>
        <dbReference type="PROSITE-ProRule" id="PRU10141"/>
    </source>
</evidence>
<dbReference type="SMART" id="SM00220">
    <property type="entry name" value="S_TKc"/>
    <property type="match status" value="1"/>
</dbReference>
<evidence type="ECO:0000256" key="9">
    <source>
        <dbReference type="ARBA" id="ARBA00047899"/>
    </source>
</evidence>
<evidence type="ECO:0000256" key="1">
    <source>
        <dbReference type="ARBA" id="ARBA00010006"/>
    </source>
</evidence>
<dbReference type="InterPro" id="IPR050236">
    <property type="entry name" value="Ser_Thr_kinase_AGC"/>
</dbReference>
<reference evidence="14 15" key="1">
    <citation type="submission" date="2023-09" db="EMBL/GenBank/DDBJ databases">
        <title>Genomes of two closely related lineages of the louse Polyplax serrata with different host specificities.</title>
        <authorList>
            <person name="Martinu J."/>
            <person name="Tarabai H."/>
            <person name="Stefka J."/>
            <person name="Hypsa V."/>
        </authorList>
    </citation>
    <scope>NUCLEOTIDE SEQUENCE [LARGE SCALE GENOMIC DNA]</scope>
    <source>
        <strain evidence="14">98ZLc_SE</strain>
    </source>
</reference>
<dbReference type="Gene3D" id="1.10.510.10">
    <property type="entry name" value="Transferase(Phosphotransferase) domain 1"/>
    <property type="match status" value="1"/>
</dbReference>
<dbReference type="InterPro" id="IPR011993">
    <property type="entry name" value="PH-like_dom_sf"/>
</dbReference>
<evidence type="ECO:0000313" key="15">
    <source>
        <dbReference type="Proteomes" id="UP001359485"/>
    </source>
</evidence>
<dbReference type="Pfam" id="PF14593">
    <property type="entry name" value="PH_3"/>
    <property type="match status" value="1"/>
</dbReference>
<dbReference type="InterPro" id="IPR008271">
    <property type="entry name" value="Ser/Thr_kinase_AS"/>
</dbReference>
<evidence type="ECO:0000256" key="7">
    <source>
        <dbReference type="ARBA" id="ARBA00022777"/>
    </source>
</evidence>
<evidence type="ECO:0000256" key="8">
    <source>
        <dbReference type="ARBA" id="ARBA00022840"/>
    </source>
</evidence>
<dbReference type="InterPro" id="IPR011009">
    <property type="entry name" value="Kinase-like_dom_sf"/>
</dbReference>
<comment type="caution">
    <text evidence="14">The sequence shown here is derived from an EMBL/GenBank/DDBJ whole genome shotgun (WGS) entry which is preliminary data.</text>
</comment>
<sequence length="650" mass="73585">MAKIIKGKVIDKIGKIVRLTQEGQFTLLFLSDDHETEKKYLPAGYSRQCTERLRAVNSVTVSEKNLTLPDSAVASLINPAAVHPPPAPIAQQPVVNYRPTQTNFTNGQTVYPEKGETVVSKHQQMNGIDTLSVASRLSTSSEEGKPKENVVEKRDPNDYIFGKAIGEGSFSTVYLAKDIHTNMMCAIKVCGKSHIIREKKVEHTKREKEILSLLSSKSRRSAPFFVRLYCTFQDKSRLYFVLSYAKNGELFSHINKVGSFDIPCTKFYAAEILHALEHMHSLGIIHRDLKPENILLDEKMHIQITDFGSAKILKKEENSDAECPAKQRRNSFVGTAHYISPELLTDSTECSRSSDLWAFGAIIYQMIAGLPPFRSNSEYLIFKKIKNLNYEFPDGFCPCAKDLVQKLLVVDPTKRLGAHDGDTYSSIRSHSFFTGIEFDTLYKQTPPQIYPYLPGTSDHGELRSQYRVPDHFEPGLDDRQITRLLGLDLQGSSPPKTPSPEPPVEKARKKSGLGLASLTPEEIETRLAEQRVTSERWNSLCDGNLILKQGLVDKRKGLFARRRMLMLTLGPHLYYADPVSMVLKGEIPWSPELRVEPKNFKIFFVHTPSRTYYLEDPEGYALEWCKAIEEMRVHTYGCDKNPIRMGECRT</sequence>
<keyword evidence="8 11" id="KW-0067">ATP-binding</keyword>
<dbReference type="CDD" id="cd01262">
    <property type="entry name" value="PH_PDK1"/>
    <property type="match status" value="1"/>
</dbReference>
<evidence type="ECO:0000256" key="6">
    <source>
        <dbReference type="ARBA" id="ARBA00022741"/>
    </source>
</evidence>
<protein>
    <recommendedName>
        <fullName evidence="3">3-phosphoinositide-dependent protein kinase 1</fullName>
        <ecNumber evidence="2">2.7.11.1</ecNumber>
    </recommendedName>
</protein>
<dbReference type="EC" id="2.7.11.1" evidence="2"/>
<dbReference type="CDD" id="cd05581">
    <property type="entry name" value="STKc_PDK1"/>
    <property type="match status" value="1"/>
</dbReference>
<dbReference type="SUPFAM" id="SSF50729">
    <property type="entry name" value="PH domain-like"/>
    <property type="match status" value="1"/>
</dbReference>
<proteinExistence type="inferred from homology"/>
<evidence type="ECO:0000256" key="10">
    <source>
        <dbReference type="ARBA" id="ARBA00048679"/>
    </source>
</evidence>
<feature type="domain" description="Protein kinase" evidence="13">
    <location>
        <begin position="159"/>
        <end position="433"/>
    </location>
</feature>
<evidence type="ECO:0000256" key="3">
    <source>
        <dbReference type="ARBA" id="ARBA00018538"/>
    </source>
</evidence>
<dbReference type="Proteomes" id="UP001359485">
    <property type="component" value="Unassembled WGS sequence"/>
</dbReference>
<evidence type="ECO:0000256" key="2">
    <source>
        <dbReference type="ARBA" id="ARBA00012513"/>
    </source>
</evidence>